<dbReference type="PROSITE" id="PS50222">
    <property type="entry name" value="EF_HAND_2"/>
    <property type="match status" value="1"/>
</dbReference>
<dbReference type="PANTHER" id="PTHR18905">
    <property type="entry name" value="NINEIN"/>
    <property type="match status" value="1"/>
</dbReference>
<protein>
    <submittedName>
        <fullName evidence="9">Ninein isoform X4</fullName>
    </submittedName>
</protein>
<feature type="region of interest" description="Disordered" evidence="6">
    <location>
        <begin position="1405"/>
        <end position="1462"/>
    </location>
</feature>
<keyword evidence="3" id="KW-0597">Phosphoprotein</keyword>
<keyword evidence="4" id="KW-0206">Cytoskeleton</keyword>
<sequence length="2675" mass="304578">MRLTLGPERSDVEVSFLTGRGLSYGMDDSQQDLYEERLKEVFHSFDGSDAGSLSPEELAELCQALQLQEAEPALLNTLLQNQDQLTGRVNFEQFKNALILVLSSAVGKPTESEETAAQPDSPKMHPKFVKGTKRYGRRSTPEYIEGISNFPAGAPEHEEGLAEGQRDEEDDEDDDDDDEENEDSAVPRKRERWNTHGSSPEEYEAEGQLHLWNPDEPGTPCGSMSVAISERQEDRLRAACSELALPWDQPATQEQLFTLCQHLGLELNDELLQCLDVEGDMSVLDFMRYIISQNQPPTPSSSTPYRQLKRHHSMQPFDESGRRTSIVTSTIGLRLFSTLDDGTGHTPAEELVDAWIDEGIDNSPEILEALEFSLEGRVNLSELTVALENELLMTKNSIHKAALASFKAEIRHLVERLDLELREKEKIRSDLEKAEKLKSRLATEVDEHHSAIERHNELNLRKVEQEHKEKVAVLRSELTHEMDRLQQQASQQREDLEAEIAKIREDETFLREHLALTVKENGRLEAELLDSTERLVETENQVGKLQKNLDNVLKEKFGDLDPGSAEFFLQEDRLRQLRSNYEDQCRELQDRVDELQAQLEEYQVLGRAPPPSTLLSLSDELENKSPGMESDQGNSSRLGLEEGQPFNMSLETEMLLEQLKEQHFREIQSIKEQVSEYQQRLEEQQAAQDELRSVLSSQHQEEVQAIKDEVAQVLARAHKLQNQLDQVEEERLSLEENQVEERETLDRRHRDGMSSLQQELQEALAQADELQEQLRAVGARHTGATEELEKEHAELIHQLEQQQEEVFQARVEEERQRLQEEREEEETRMLEKWEQERGQLQKSHEEVLDARLEEARGTFEEESKELQRRLTEEWEQERGQIEGQHKEVLEALLVEEGMRLLKEQEQKEAELREEWEEERALLEEQHEAALQDSLAKERERLQVVEEEMDRRLSEEFEKERAQLEEQHECELQERLEKERARHRQEKEEVERRWQETLEEEKACLEQSHREAMQELSTKHSEERERLSTLLDKLRDNIAVERRELESHFSQKIKEVEARFSGDQDAVSERFQADVHSLEQHYQSELQALSELHAEARTKWEAEMEAENQDAEKQQKALKEALELEKATLSHELSKERDDLEQHHKEEMEALRAKNQELQNELENFISSAQTKEIELSRQLNELHVRLQENLDAKDDLLAQSERKAFEVELLLRQAANDFEQERADLQTSLFDLESRHVDALNLTETQLEERRQLLEERDQLKAKIQEVEQLLRQAAEDFENERLEMQCTLMELEEKLKEAQAASSLAEKAEGLGGDLDPEDIIVLSKGSEDPEGVYDDDDVEEVASCDLPVFAVPIPEETAEELDRENGGNANTQITASEVAHDAEGGTDETEAHDSDGDAIVQADPAEEGDLSANNDEKDVVDMVNDDDDLTETTGDAEAHKEGAEEEDLVEVTENEEADNKVTITDAEVVDIDEEPEVLPAEHDCAEVTTFIENNEITDTDINTEDDQVDLSEDVANRETKENVEVAETGDGVVIEEAKPEDDVEETGIEIVLPDASEPEAEEVEIPEAEEVAIPEAEEVAIPEAEEVAIPEAEEVALPEAEEVALPEAEEVALPEAEEVALPEAEEVEIPEAEEADAAEKVMDAEGETTHTESEVLELDVVEMVDANGEVTVVTDTWADVVNTEVEDTDVVSTGAVVEGMGTDTGDTGEHVTHNEADSASTGEDVASTEAVTGKEADVDTGAQNVYDGVGVSDSEVDFTDLGADSVDLGDTVDTDADVIDTERKVLEVSEENKEEGGDLDAVEDIELTTEDMKIIEQAGVAVLLERIKELESEAELVAKLQEDCALAVKERDACVQEILELQDRVGQFQDQTRVLANLQEQHKAASEDNQSLQQQLSQLRQRTSELEVILEVNSESVITGQQALVENCDLKSELSAMIEQAKDLEIKALELTDLQMRYEECICENVQLADHNEKLEKRVVSLEGKMHIIQEFHDQHSALLDEIGRMREENAKLSAVVHELEKQDEYDVDDMLQAMQQESSDSSGNTSDSDTFLDLNSQMEAKIQAVSDLEECCSEFEKQNSKLRRALTELQEKSFQIRNRMQAHRSEAGRLAEENLLLRHKISAIKEEEDRESQEDMLLKLELSRKDKVAAQKMAESFKKQISELRVRGHQLEEENGLLSQKNAQNAADVQELSMQLGELIRHSERREAGHQRSTLSASERGEMEACVSALEAELTKAQEESAVLQREKTLLSRQLSSLRGQLKEGGDVASTVARAQRLQEEKELLKEELACCVEKLAKLGTMECQLTHLLQERQAAEKQTQSLRSQLSKAQEKCQALESTLQMVNLQTSRHKSDLRVTQQERESLKQEVISLHQKLHNANEKIQLLEVSLQASGFPAPQRQLLSGELRRLLEQDQQLLQQENERLLREVQHTKGELQNTREKTRQLESSVVSLKQRQQQSQAGLFRVVEQEKASLKRELDALRNELFSAQNKVCEHSEEQRHLETLRQENATLINRQTHLEAQLLETLQVQLGGMLPQSPVRMPGERRAQHRAEEHGPDFNMQDEREMKLMKMEGRMRDVELALRNVKMLLQDKVSQLKDQLHKNGKADGMIKDLYVENTQLLQALQLSEQRHKTAEKKNFLLEEKISSLNKIVRELGPSPLSPTPYHFTRS</sequence>
<dbReference type="GO" id="GO:0051642">
    <property type="term" value="P:centrosome localization"/>
    <property type="evidence" value="ECO:0007669"/>
    <property type="project" value="TreeGrafter"/>
</dbReference>
<dbReference type="GO" id="GO:0034454">
    <property type="term" value="P:microtubule anchoring at centrosome"/>
    <property type="evidence" value="ECO:0007669"/>
    <property type="project" value="TreeGrafter"/>
</dbReference>
<evidence type="ECO:0000313" key="9">
    <source>
        <dbReference type="RefSeq" id="XP_031435695.1"/>
    </source>
</evidence>
<evidence type="ECO:0000256" key="1">
    <source>
        <dbReference type="ARBA" id="ARBA00004300"/>
    </source>
</evidence>
<evidence type="ECO:0000259" key="7">
    <source>
        <dbReference type="PROSITE" id="PS50222"/>
    </source>
</evidence>
<comment type="subcellular location">
    <subcellularLocation>
        <location evidence="1">Cytoplasm</location>
        <location evidence="1">Cytoskeleton</location>
        <location evidence="1">Microtubule organizing center</location>
        <location evidence="1">Centrosome</location>
    </subcellularLocation>
</comment>
<dbReference type="GO" id="GO:0005509">
    <property type="term" value="F:calcium ion binding"/>
    <property type="evidence" value="ECO:0007669"/>
    <property type="project" value="InterPro"/>
</dbReference>
<feature type="region of interest" description="Disordered" evidence="6">
    <location>
        <begin position="606"/>
        <end position="640"/>
    </location>
</feature>
<dbReference type="InterPro" id="IPR011992">
    <property type="entry name" value="EF-hand-dom_pair"/>
</dbReference>
<feature type="coiled-coil region" evidence="5">
    <location>
        <begin position="660"/>
        <end position="869"/>
    </location>
</feature>
<keyword evidence="8" id="KW-1185">Reference proteome</keyword>
<feature type="coiled-coil region" evidence="5">
    <location>
        <begin position="2223"/>
        <end position="2385"/>
    </location>
</feature>
<dbReference type="PANTHER" id="PTHR18905:SF11">
    <property type="entry name" value="NINEIN"/>
    <property type="match status" value="1"/>
</dbReference>
<feature type="coiled-coil region" evidence="5">
    <location>
        <begin position="2068"/>
        <end position="2095"/>
    </location>
</feature>
<feature type="coiled-coil region" evidence="5">
    <location>
        <begin position="1096"/>
        <end position="1309"/>
    </location>
</feature>
<dbReference type="GeneID" id="105890983"/>
<accession>A0A6P8GLI7</accession>
<dbReference type="Gene3D" id="1.10.238.10">
    <property type="entry name" value="EF-hand"/>
    <property type="match status" value="1"/>
</dbReference>
<evidence type="ECO:0000313" key="8">
    <source>
        <dbReference type="Proteomes" id="UP000515152"/>
    </source>
</evidence>
<dbReference type="Proteomes" id="UP000515152">
    <property type="component" value="Chromosome 14"/>
</dbReference>
<proteinExistence type="predicted"/>
<dbReference type="OrthoDB" id="5799458at2759"/>
<feature type="domain" description="EF-hand" evidence="7">
    <location>
        <begin position="33"/>
        <end position="68"/>
    </location>
</feature>
<feature type="coiled-coil region" evidence="5">
    <location>
        <begin position="468"/>
        <end position="605"/>
    </location>
</feature>
<dbReference type="GO" id="GO:0005814">
    <property type="term" value="C:centriole"/>
    <property type="evidence" value="ECO:0007669"/>
    <property type="project" value="TreeGrafter"/>
</dbReference>
<dbReference type="CTD" id="51199"/>
<feature type="region of interest" description="Disordered" evidence="6">
    <location>
        <begin position="1624"/>
        <end position="1654"/>
    </location>
</feature>
<feature type="compositionally biased region" description="Basic residues" evidence="6">
    <location>
        <begin position="124"/>
        <end position="137"/>
    </location>
</feature>
<feature type="compositionally biased region" description="Acidic residues" evidence="6">
    <location>
        <begin position="1445"/>
        <end position="1458"/>
    </location>
</feature>
<evidence type="ECO:0000256" key="3">
    <source>
        <dbReference type="ARBA" id="ARBA00022553"/>
    </source>
</evidence>
<keyword evidence="2" id="KW-0963">Cytoplasm</keyword>
<feature type="compositionally biased region" description="Basic and acidic residues" evidence="6">
    <location>
        <begin position="185"/>
        <end position="194"/>
    </location>
</feature>
<feature type="coiled-coil region" evidence="5">
    <location>
        <begin position="894"/>
        <end position="1050"/>
    </location>
</feature>
<feature type="compositionally biased region" description="Basic and acidic residues" evidence="6">
    <location>
        <begin position="1709"/>
        <end position="1718"/>
    </location>
</feature>
<dbReference type="RefSeq" id="XP_031435695.1">
    <property type="nucleotide sequence ID" value="XM_031579835.2"/>
</dbReference>
<feature type="coiled-coil region" evidence="5">
    <location>
        <begin position="414"/>
        <end position="444"/>
    </location>
</feature>
<organism evidence="8 9">
    <name type="scientific">Clupea harengus</name>
    <name type="common">Atlantic herring</name>
    <dbReference type="NCBI Taxonomy" id="7950"/>
    <lineage>
        <taxon>Eukaryota</taxon>
        <taxon>Metazoa</taxon>
        <taxon>Chordata</taxon>
        <taxon>Craniata</taxon>
        <taxon>Vertebrata</taxon>
        <taxon>Euteleostomi</taxon>
        <taxon>Actinopterygii</taxon>
        <taxon>Neopterygii</taxon>
        <taxon>Teleostei</taxon>
        <taxon>Clupei</taxon>
        <taxon>Clupeiformes</taxon>
        <taxon>Clupeoidei</taxon>
        <taxon>Clupeidae</taxon>
        <taxon>Clupea</taxon>
    </lineage>
</organism>
<evidence type="ECO:0000256" key="2">
    <source>
        <dbReference type="ARBA" id="ARBA00022490"/>
    </source>
</evidence>
<dbReference type="GO" id="GO:0090222">
    <property type="term" value="P:centrosome-templated microtubule nucleation"/>
    <property type="evidence" value="ECO:0007669"/>
    <property type="project" value="TreeGrafter"/>
</dbReference>
<feature type="compositionally biased region" description="Basic and acidic residues" evidence="6">
    <location>
        <begin position="1639"/>
        <end position="1654"/>
    </location>
</feature>
<evidence type="ECO:0000256" key="4">
    <source>
        <dbReference type="ARBA" id="ARBA00023212"/>
    </source>
</evidence>
<dbReference type="GO" id="GO:0097431">
    <property type="term" value="C:mitotic spindle pole"/>
    <property type="evidence" value="ECO:0007669"/>
    <property type="project" value="TreeGrafter"/>
</dbReference>
<keyword evidence="5" id="KW-0175">Coiled coil</keyword>
<dbReference type="SUPFAM" id="SSF47473">
    <property type="entry name" value="EF-hand"/>
    <property type="match status" value="1"/>
</dbReference>
<dbReference type="GO" id="GO:0000242">
    <property type="term" value="C:pericentriolar material"/>
    <property type="evidence" value="ECO:0007669"/>
    <property type="project" value="TreeGrafter"/>
</dbReference>
<feature type="compositionally biased region" description="Acidic residues" evidence="6">
    <location>
        <begin position="1624"/>
        <end position="1638"/>
    </location>
</feature>
<name>A0A6P8GLI7_CLUHA</name>
<feature type="coiled-coil region" evidence="5">
    <location>
        <begin position="1870"/>
        <end position="1911"/>
    </location>
</feature>
<feature type="coiled-coil region" evidence="5">
    <location>
        <begin position="1967"/>
        <end position="2025"/>
    </location>
</feature>
<reference evidence="9" key="1">
    <citation type="submission" date="2025-08" db="UniProtKB">
        <authorList>
            <consortium name="RefSeq"/>
        </authorList>
    </citation>
    <scope>IDENTIFICATION</scope>
</reference>
<feature type="region of interest" description="Disordered" evidence="6">
    <location>
        <begin position="1701"/>
        <end position="1741"/>
    </location>
</feature>
<evidence type="ECO:0000256" key="6">
    <source>
        <dbReference type="SAM" id="MobiDB-lite"/>
    </source>
</evidence>
<dbReference type="InterPro" id="IPR002048">
    <property type="entry name" value="EF_hand_dom"/>
</dbReference>
<dbReference type="GO" id="GO:0097539">
    <property type="term" value="C:ciliary transition fiber"/>
    <property type="evidence" value="ECO:0007669"/>
    <property type="project" value="TreeGrafter"/>
</dbReference>
<gene>
    <name evidence="9" type="primary">nin</name>
</gene>
<feature type="coiled-coil region" evidence="5">
    <location>
        <begin position="2411"/>
        <end position="2526"/>
    </location>
</feature>
<feature type="compositionally biased region" description="Acidic residues" evidence="6">
    <location>
        <begin position="166"/>
        <end position="183"/>
    </location>
</feature>
<feature type="region of interest" description="Disordered" evidence="6">
    <location>
        <begin position="106"/>
        <end position="205"/>
    </location>
</feature>
<evidence type="ECO:0000256" key="5">
    <source>
        <dbReference type="SAM" id="Coils"/>
    </source>
</evidence>